<dbReference type="PANTHER" id="PTHR33602">
    <property type="entry name" value="REGULATORY PROTEIN RECX FAMILY PROTEIN"/>
    <property type="match status" value="1"/>
</dbReference>
<dbReference type="Pfam" id="PF02631">
    <property type="entry name" value="RecX_HTH2"/>
    <property type="match status" value="1"/>
</dbReference>
<comment type="caution">
    <text evidence="9">The sequence shown here is derived from an EMBL/GenBank/DDBJ whole genome shotgun (WGS) entry which is preliminary data.</text>
</comment>
<accession>A0A9D2TWB9</accession>
<reference evidence="9" key="1">
    <citation type="journal article" date="2021" name="PeerJ">
        <title>Extensive microbial diversity within the chicken gut microbiome revealed by metagenomics and culture.</title>
        <authorList>
            <person name="Gilroy R."/>
            <person name="Ravi A."/>
            <person name="Getino M."/>
            <person name="Pursley I."/>
            <person name="Horton D.L."/>
            <person name="Alikhan N.F."/>
            <person name="Baker D."/>
            <person name="Gharbi K."/>
            <person name="Hall N."/>
            <person name="Watson M."/>
            <person name="Adriaenssens E.M."/>
            <person name="Foster-Nyarko E."/>
            <person name="Jarju S."/>
            <person name="Secka A."/>
            <person name="Antonio M."/>
            <person name="Oren A."/>
            <person name="Chaudhuri R.R."/>
            <person name="La Ragione R."/>
            <person name="Hildebrand F."/>
            <person name="Pallen M.J."/>
        </authorList>
    </citation>
    <scope>NUCLEOTIDE SEQUENCE</scope>
    <source>
        <strain evidence="9">ChiBcec6-4105</strain>
    </source>
</reference>
<dbReference type="AlphaFoldDB" id="A0A9D2TWB9"/>
<feature type="domain" description="RecX first three-helical" evidence="8">
    <location>
        <begin position="59"/>
        <end position="97"/>
    </location>
</feature>
<dbReference type="HAMAP" id="MF_01114">
    <property type="entry name" value="RecX"/>
    <property type="match status" value="1"/>
</dbReference>
<dbReference type="Pfam" id="PF21982">
    <property type="entry name" value="RecX_HTH1"/>
    <property type="match status" value="1"/>
</dbReference>
<comment type="function">
    <text evidence="5">Modulates RecA activity.</text>
</comment>
<evidence type="ECO:0000256" key="4">
    <source>
        <dbReference type="ARBA" id="ARBA00022490"/>
    </source>
</evidence>
<gene>
    <name evidence="5" type="primary">recX</name>
    <name evidence="9" type="ORF">H9914_07605</name>
</gene>
<dbReference type="InterPro" id="IPR036388">
    <property type="entry name" value="WH-like_DNA-bd_sf"/>
</dbReference>
<dbReference type="InterPro" id="IPR053925">
    <property type="entry name" value="RecX_HTH_3rd"/>
</dbReference>
<dbReference type="Pfam" id="PF21981">
    <property type="entry name" value="RecX_HTH3"/>
    <property type="match status" value="1"/>
</dbReference>
<name>A0A9D2TWB9_9FIRM</name>
<evidence type="ECO:0000259" key="7">
    <source>
        <dbReference type="Pfam" id="PF21981"/>
    </source>
</evidence>
<comment type="subcellular location">
    <subcellularLocation>
        <location evidence="1 5">Cytoplasm</location>
    </subcellularLocation>
</comment>
<protein>
    <recommendedName>
        <fullName evidence="3 5">Regulatory protein RecX</fullName>
    </recommendedName>
</protein>
<feature type="domain" description="RecX second three-helical" evidence="6">
    <location>
        <begin position="105"/>
        <end position="141"/>
    </location>
</feature>
<evidence type="ECO:0000256" key="5">
    <source>
        <dbReference type="HAMAP-Rule" id="MF_01114"/>
    </source>
</evidence>
<dbReference type="GO" id="GO:0006282">
    <property type="term" value="P:regulation of DNA repair"/>
    <property type="evidence" value="ECO:0007669"/>
    <property type="project" value="UniProtKB-UniRule"/>
</dbReference>
<evidence type="ECO:0000313" key="9">
    <source>
        <dbReference type="EMBL" id="HJD28840.1"/>
    </source>
</evidence>
<dbReference type="InterPro" id="IPR053926">
    <property type="entry name" value="RecX_HTH_1st"/>
</dbReference>
<keyword evidence="4 5" id="KW-0963">Cytoplasm</keyword>
<feature type="domain" description="RecX third three-helical" evidence="7">
    <location>
        <begin position="154"/>
        <end position="197"/>
    </location>
</feature>
<evidence type="ECO:0000256" key="2">
    <source>
        <dbReference type="ARBA" id="ARBA00009695"/>
    </source>
</evidence>
<sequence length="209" mass="24676">MLVTRIRPVTRQKYRIEAEGLPPFVLYKGEVSRYHIEEDKDLSMETYREILEEVLIKRAKLRTLRLLEQGDRTKKGLENKLEQNGYPPEAVEEAIAYAESFHYIDDKRYAVNYIQNQRGCKGRARIMMELRNKGVSQEDIDFAFQETEEGADTRERIRELIRKKRKSQGTMEEKERQKLYGFLMRRGFASSDILSVLRESAGEWTDIDT</sequence>
<dbReference type="Proteomes" id="UP000823892">
    <property type="component" value="Unassembled WGS sequence"/>
</dbReference>
<reference evidence="9" key="2">
    <citation type="submission" date="2021-04" db="EMBL/GenBank/DDBJ databases">
        <authorList>
            <person name="Gilroy R."/>
        </authorList>
    </citation>
    <scope>NUCLEOTIDE SEQUENCE</scope>
    <source>
        <strain evidence="9">ChiBcec6-4105</strain>
    </source>
</reference>
<dbReference type="InterPro" id="IPR003783">
    <property type="entry name" value="Regulatory_RecX"/>
</dbReference>
<evidence type="ECO:0000256" key="1">
    <source>
        <dbReference type="ARBA" id="ARBA00004496"/>
    </source>
</evidence>
<dbReference type="PANTHER" id="PTHR33602:SF1">
    <property type="entry name" value="REGULATORY PROTEIN RECX FAMILY PROTEIN"/>
    <property type="match status" value="1"/>
</dbReference>
<evidence type="ECO:0000256" key="3">
    <source>
        <dbReference type="ARBA" id="ARBA00018111"/>
    </source>
</evidence>
<evidence type="ECO:0000313" key="10">
    <source>
        <dbReference type="Proteomes" id="UP000823892"/>
    </source>
</evidence>
<dbReference type="InterPro" id="IPR053924">
    <property type="entry name" value="RecX_HTH_2nd"/>
</dbReference>
<dbReference type="GO" id="GO:0005737">
    <property type="term" value="C:cytoplasm"/>
    <property type="evidence" value="ECO:0007669"/>
    <property type="project" value="UniProtKB-SubCell"/>
</dbReference>
<dbReference type="Gene3D" id="1.10.10.10">
    <property type="entry name" value="Winged helix-like DNA-binding domain superfamily/Winged helix DNA-binding domain"/>
    <property type="match status" value="3"/>
</dbReference>
<organism evidence="9 10">
    <name type="scientific">Candidatus Blautia avicola</name>
    <dbReference type="NCBI Taxonomy" id="2838483"/>
    <lineage>
        <taxon>Bacteria</taxon>
        <taxon>Bacillati</taxon>
        <taxon>Bacillota</taxon>
        <taxon>Clostridia</taxon>
        <taxon>Lachnospirales</taxon>
        <taxon>Lachnospiraceae</taxon>
        <taxon>Blautia</taxon>
    </lineage>
</organism>
<comment type="similarity">
    <text evidence="2 5">Belongs to the RecX family.</text>
</comment>
<proteinExistence type="inferred from homology"/>
<dbReference type="EMBL" id="DWUY01000170">
    <property type="protein sequence ID" value="HJD28840.1"/>
    <property type="molecule type" value="Genomic_DNA"/>
</dbReference>
<evidence type="ECO:0000259" key="6">
    <source>
        <dbReference type="Pfam" id="PF02631"/>
    </source>
</evidence>
<evidence type="ECO:0000259" key="8">
    <source>
        <dbReference type="Pfam" id="PF21982"/>
    </source>
</evidence>